<dbReference type="EMBL" id="LAZR01016179">
    <property type="protein sequence ID" value="KKM05607.1"/>
    <property type="molecule type" value="Genomic_DNA"/>
</dbReference>
<accession>A0A0F9HQV1</accession>
<comment type="caution">
    <text evidence="1">The sequence shown here is derived from an EMBL/GenBank/DDBJ whole genome shotgun (WGS) entry which is preliminary data.</text>
</comment>
<reference evidence="1" key="1">
    <citation type="journal article" date="2015" name="Nature">
        <title>Complex archaea that bridge the gap between prokaryotes and eukaryotes.</title>
        <authorList>
            <person name="Spang A."/>
            <person name="Saw J.H."/>
            <person name="Jorgensen S.L."/>
            <person name="Zaremba-Niedzwiedzka K."/>
            <person name="Martijn J."/>
            <person name="Lind A.E."/>
            <person name="van Eijk R."/>
            <person name="Schleper C."/>
            <person name="Guy L."/>
            <person name="Ettema T.J."/>
        </authorList>
    </citation>
    <scope>NUCLEOTIDE SEQUENCE</scope>
</reference>
<protein>
    <submittedName>
        <fullName evidence="1">Uncharacterized protein</fullName>
    </submittedName>
</protein>
<organism evidence="1">
    <name type="scientific">marine sediment metagenome</name>
    <dbReference type="NCBI Taxonomy" id="412755"/>
    <lineage>
        <taxon>unclassified sequences</taxon>
        <taxon>metagenomes</taxon>
        <taxon>ecological metagenomes</taxon>
    </lineage>
</organism>
<dbReference type="AlphaFoldDB" id="A0A0F9HQV1"/>
<sequence>MANVGGVLTFKTKTEAQGYAPDWAALEKRFPEIKDIQSYAEKWAYIEGRIKVSIKDAIFVKAHRPKLPDSHRVVLNRVVTDDFCEDIVDNLITEVSAFGDYKFHHSGTGVGAEAAADSGLGTPELDARTVGTQAEDGSKTYSSVATETFDGVAAITEHGLFNTAGAGGPPVTGGILMDRTKFTSIGVTPGNQIEWTFTIALTSGG</sequence>
<name>A0A0F9HQV1_9ZZZZ</name>
<proteinExistence type="predicted"/>
<evidence type="ECO:0000313" key="1">
    <source>
        <dbReference type="EMBL" id="KKM05607.1"/>
    </source>
</evidence>
<gene>
    <name evidence="1" type="ORF">LCGC14_1752380</name>
</gene>